<dbReference type="AlphaFoldDB" id="A0A931DW75"/>
<accession>A0A931DW75</accession>
<sequence length="117" mass="13148">MMPETQTAPTRTRLVAGVIEEADDDQIIIDDGGVPEEEDGWGHKGCDWDESPCGEMKEYFISYRCTVPDHADHATHTEQFCPRHYALTLHYILEVRVPLNKSTFDAEIFSHGPLAGS</sequence>
<dbReference type="Proteomes" id="UP000658613">
    <property type="component" value="Unassembled WGS sequence"/>
</dbReference>
<organism evidence="1 2">
    <name type="scientific">Corynebacterium aquatimens</name>
    <dbReference type="NCBI Taxonomy" id="1190508"/>
    <lineage>
        <taxon>Bacteria</taxon>
        <taxon>Bacillati</taxon>
        <taxon>Actinomycetota</taxon>
        <taxon>Actinomycetes</taxon>
        <taxon>Mycobacteriales</taxon>
        <taxon>Corynebacteriaceae</taxon>
        <taxon>Corynebacterium</taxon>
    </lineage>
</organism>
<dbReference type="EMBL" id="JADOUE010000001">
    <property type="protein sequence ID" value="MBG6121235.1"/>
    <property type="molecule type" value="Genomic_DNA"/>
</dbReference>
<gene>
    <name evidence="1" type="ORF">IW254_000204</name>
</gene>
<proteinExistence type="predicted"/>
<reference evidence="1" key="1">
    <citation type="submission" date="2020-11" db="EMBL/GenBank/DDBJ databases">
        <title>Sequencing the genomes of 1000 actinobacteria strains.</title>
        <authorList>
            <person name="Klenk H.-P."/>
        </authorList>
    </citation>
    <scope>NUCLEOTIDE SEQUENCE</scope>
    <source>
        <strain evidence="1">DSM 45632</strain>
    </source>
</reference>
<comment type="caution">
    <text evidence="1">The sequence shown here is derived from an EMBL/GenBank/DDBJ whole genome shotgun (WGS) entry which is preliminary data.</text>
</comment>
<name>A0A931DW75_9CORY</name>
<dbReference type="RefSeq" id="WP_196823842.1">
    <property type="nucleotide sequence ID" value="NZ_CP046980.1"/>
</dbReference>
<evidence type="ECO:0000313" key="1">
    <source>
        <dbReference type="EMBL" id="MBG6121235.1"/>
    </source>
</evidence>
<evidence type="ECO:0000313" key="2">
    <source>
        <dbReference type="Proteomes" id="UP000658613"/>
    </source>
</evidence>
<keyword evidence="2" id="KW-1185">Reference proteome</keyword>
<protein>
    <submittedName>
        <fullName evidence="1">Uncharacterized protein</fullName>
    </submittedName>
</protein>